<sequence length="139" mass="15433">MAMSRADRSTDTRPDSPCPCGRGVPLSECCGPLLAGASAPTAERLMRSRYTAFATRDAAHLLRTWHPSTRPRSIEFDPGQRWTGLEVLHITGGGFLHTTGTVDFRAHWTADGVPDSMREHSRFVREDGEWLYLDDCGDD</sequence>
<evidence type="ECO:0000256" key="1">
    <source>
        <dbReference type="HAMAP-Rule" id="MF_00612"/>
    </source>
</evidence>
<dbReference type="InterPro" id="IPR032710">
    <property type="entry name" value="NTF2-like_dom_sf"/>
</dbReference>
<evidence type="ECO:0000313" key="3">
    <source>
        <dbReference type="EMBL" id="EHK81297.1"/>
    </source>
</evidence>
<evidence type="ECO:0000313" key="4">
    <source>
        <dbReference type="Proteomes" id="UP000005064"/>
    </source>
</evidence>
<dbReference type="AlphaFoldDB" id="H0JWT8"/>
<dbReference type="HAMAP" id="MF_00612">
    <property type="entry name" value="UPF0225"/>
    <property type="match status" value="1"/>
</dbReference>
<dbReference type="PATRIC" id="fig|1114960.4.peg.4295"/>
<dbReference type="EMBL" id="AHBW01000056">
    <property type="protein sequence ID" value="EHK81297.1"/>
    <property type="molecule type" value="Genomic_DNA"/>
</dbReference>
<dbReference type="Proteomes" id="UP000005064">
    <property type="component" value="Unassembled WGS sequence"/>
</dbReference>
<protein>
    <recommendedName>
        <fullName evidence="1">UPF0225 protein AK37_21044</fullName>
    </recommendedName>
</protein>
<gene>
    <name evidence="3" type="ORF">AK37_21044</name>
</gene>
<comment type="caution">
    <text evidence="3">The sequence shown here is derived from an EMBL/GenBank/DDBJ whole genome shotgun (WGS) entry which is preliminary data.</text>
</comment>
<evidence type="ECO:0000259" key="2">
    <source>
        <dbReference type="Pfam" id="PF17775"/>
    </source>
</evidence>
<dbReference type="Gene3D" id="3.10.450.50">
    <property type="match status" value="1"/>
</dbReference>
<proteinExistence type="inferred from homology"/>
<dbReference type="SUPFAM" id="SSF54427">
    <property type="entry name" value="NTF2-like"/>
    <property type="match status" value="1"/>
</dbReference>
<feature type="domain" description="YchJ-like middle NTF2-like" evidence="2">
    <location>
        <begin position="41"/>
        <end position="134"/>
    </location>
</feature>
<organism evidence="3 4">
    <name type="scientific">Rhodococcus pyridinivorans AK37</name>
    <dbReference type="NCBI Taxonomy" id="1114960"/>
    <lineage>
        <taxon>Bacteria</taxon>
        <taxon>Bacillati</taxon>
        <taxon>Actinomycetota</taxon>
        <taxon>Actinomycetes</taxon>
        <taxon>Mycobacteriales</taxon>
        <taxon>Nocardiaceae</taxon>
        <taxon>Rhodococcus</taxon>
    </lineage>
</organism>
<accession>H0JWT8</accession>
<dbReference type="InterPro" id="IPR048469">
    <property type="entry name" value="YchJ-like_M"/>
</dbReference>
<dbReference type="InterPro" id="IPR023006">
    <property type="entry name" value="YchJ-like"/>
</dbReference>
<name>H0JWT8_9NOCA</name>
<comment type="similarity">
    <text evidence="1">Belongs to the UPF0225 family.</text>
</comment>
<reference evidence="3 4" key="1">
    <citation type="submission" date="2011-12" db="EMBL/GenBank/DDBJ databases">
        <authorList>
            <person name="Kriszt B."/>
            <person name="Tancsics A."/>
            <person name="Cserhati M."/>
            <person name="Toth A."/>
            <person name="Nagy I."/>
            <person name="Horvath B."/>
            <person name="Tamura T."/>
            <person name="Kukolya J."/>
            <person name="Szoboszlay S."/>
        </authorList>
    </citation>
    <scope>NUCLEOTIDE SEQUENCE [LARGE SCALE GENOMIC DNA]</scope>
    <source>
        <strain evidence="3 4">AK37</strain>
    </source>
</reference>
<dbReference type="Pfam" id="PF17775">
    <property type="entry name" value="YchJ_M-like"/>
    <property type="match status" value="1"/>
</dbReference>